<name>A0AAP0GBH0_9ASPA</name>
<evidence type="ECO:0000313" key="2">
    <source>
        <dbReference type="Proteomes" id="UP001418222"/>
    </source>
</evidence>
<accession>A0AAP0GBH0</accession>
<dbReference type="EMBL" id="JBBWWQ010000004">
    <property type="protein sequence ID" value="KAK8949442.1"/>
    <property type="molecule type" value="Genomic_DNA"/>
</dbReference>
<comment type="caution">
    <text evidence="1">The sequence shown here is derived from an EMBL/GenBank/DDBJ whole genome shotgun (WGS) entry which is preliminary data.</text>
</comment>
<keyword evidence="2" id="KW-1185">Reference proteome</keyword>
<evidence type="ECO:0000313" key="1">
    <source>
        <dbReference type="EMBL" id="KAK8949442.1"/>
    </source>
</evidence>
<reference evidence="1 2" key="1">
    <citation type="journal article" date="2022" name="Nat. Plants">
        <title>Genomes of leafy and leafless Platanthera orchids illuminate the evolution of mycoheterotrophy.</title>
        <authorList>
            <person name="Li M.H."/>
            <person name="Liu K.W."/>
            <person name="Li Z."/>
            <person name="Lu H.C."/>
            <person name="Ye Q.L."/>
            <person name="Zhang D."/>
            <person name="Wang J.Y."/>
            <person name="Li Y.F."/>
            <person name="Zhong Z.M."/>
            <person name="Liu X."/>
            <person name="Yu X."/>
            <person name="Liu D.K."/>
            <person name="Tu X.D."/>
            <person name="Liu B."/>
            <person name="Hao Y."/>
            <person name="Liao X.Y."/>
            <person name="Jiang Y.T."/>
            <person name="Sun W.H."/>
            <person name="Chen J."/>
            <person name="Chen Y.Q."/>
            <person name="Ai Y."/>
            <person name="Zhai J.W."/>
            <person name="Wu S.S."/>
            <person name="Zhou Z."/>
            <person name="Hsiao Y.Y."/>
            <person name="Wu W.L."/>
            <person name="Chen Y.Y."/>
            <person name="Lin Y.F."/>
            <person name="Hsu J.L."/>
            <person name="Li C.Y."/>
            <person name="Wang Z.W."/>
            <person name="Zhao X."/>
            <person name="Zhong W.Y."/>
            <person name="Ma X.K."/>
            <person name="Ma L."/>
            <person name="Huang J."/>
            <person name="Chen G.Z."/>
            <person name="Huang M.Z."/>
            <person name="Huang L."/>
            <person name="Peng D.H."/>
            <person name="Luo Y.B."/>
            <person name="Zou S.Q."/>
            <person name="Chen S.P."/>
            <person name="Lan S."/>
            <person name="Tsai W.C."/>
            <person name="Van de Peer Y."/>
            <person name="Liu Z.J."/>
        </authorList>
    </citation>
    <scope>NUCLEOTIDE SEQUENCE [LARGE SCALE GENOMIC DNA]</scope>
    <source>
        <tissue evidence="1">Leaf</tissue>
    </source>
</reference>
<gene>
    <name evidence="1" type="ORF">KSP39_PZI005967</name>
</gene>
<sequence>MRRSRLTESRFRHNNHITRLCSRWLPGHRVGKTRFCPVFRVHLGVNLQGSLLQSTT</sequence>
<proteinExistence type="predicted"/>
<dbReference type="Proteomes" id="UP001418222">
    <property type="component" value="Unassembled WGS sequence"/>
</dbReference>
<protein>
    <submittedName>
        <fullName evidence="1">Uncharacterized protein</fullName>
    </submittedName>
</protein>
<organism evidence="1 2">
    <name type="scientific">Platanthera zijinensis</name>
    <dbReference type="NCBI Taxonomy" id="2320716"/>
    <lineage>
        <taxon>Eukaryota</taxon>
        <taxon>Viridiplantae</taxon>
        <taxon>Streptophyta</taxon>
        <taxon>Embryophyta</taxon>
        <taxon>Tracheophyta</taxon>
        <taxon>Spermatophyta</taxon>
        <taxon>Magnoliopsida</taxon>
        <taxon>Liliopsida</taxon>
        <taxon>Asparagales</taxon>
        <taxon>Orchidaceae</taxon>
        <taxon>Orchidoideae</taxon>
        <taxon>Orchideae</taxon>
        <taxon>Orchidinae</taxon>
        <taxon>Platanthera</taxon>
    </lineage>
</organism>
<dbReference type="AlphaFoldDB" id="A0AAP0GBH0"/>